<accession>A0AAV4KGY7</accession>
<dbReference type="AlphaFoldDB" id="A0AAV4KGY7"/>
<evidence type="ECO:0008006" key="3">
    <source>
        <dbReference type="Google" id="ProtNLM"/>
    </source>
</evidence>
<proteinExistence type="predicted"/>
<dbReference type="EMBL" id="BMSJ01000003">
    <property type="protein sequence ID" value="GGR20378.1"/>
    <property type="molecule type" value="Genomic_DNA"/>
</dbReference>
<sequence length="91" mass="10079">MKPLSRPSTTARSPVRSRTARLVCEQLNGVALRSCETVGGYTPYMQQREELPPESADAVVGHLARFPAGEREKGPEPARAALARFTRPCRW</sequence>
<evidence type="ECO:0000313" key="2">
    <source>
        <dbReference type="Proteomes" id="UP000642014"/>
    </source>
</evidence>
<comment type="caution">
    <text evidence="1">The sequence shown here is derived from an EMBL/GenBank/DDBJ whole genome shotgun (WGS) entry which is preliminary data.</text>
</comment>
<protein>
    <recommendedName>
        <fullName evidence="3">Rap1a immunity protein domain-containing protein</fullName>
    </recommendedName>
</protein>
<gene>
    <name evidence="1" type="ORF">GCM10010497_23290</name>
</gene>
<dbReference type="Proteomes" id="UP000642014">
    <property type="component" value="Unassembled WGS sequence"/>
</dbReference>
<name>A0AAV4KGY7_9ACTN</name>
<organism evidence="1 2">
    <name type="scientific">Streptomyces cinereoruber</name>
    <dbReference type="NCBI Taxonomy" id="67260"/>
    <lineage>
        <taxon>Bacteria</taxon>
        <taxon>Bacillati</taxon>
        <taxon>Actinomycetota</taxon>
        <taxon>Actinomycetes</taxon>
        <taxon>Kitasatosporales</taxon>
        <taxon>Streptomycetaceae</taxon>
        <taxon>Streptomyces</taxon>
    </lineage>
</organism>
<evidence type="ECO:0000313" key="1">
    <source>
        <dbReference type="EMBL" id="GGR20378.1"/>
    </source>
</evidence>
<reference evidence="1 2" key="1">
    <citation type="journal article" date="2014" name="Int. J. Syst. Evol. Microbiol.">
        <title>Complete genome sequence of Corynebacterium casei LMG S-19264T (=DSM 44701T), isolated from a smear-ripened cheese.</title>
        <authorList>
            <consortium name="US DOE Joint Genome Institute (JGI-PGF)"/>
            <person name="Walter F."/>
            <person name="Albersmeier A."/>
            <person name="Kalinowski J."/>
            <person name="Ruckert C."/>
        </authorList>
    </citation>
    <scope>NUCLEOTIDE SEQUENCE [LARGE SCALE GENOMIC DNA]</scope>
    <source>
        <strain evidence="1 2">JCM 4205</strain>
    </source>
</reference>